<dbReference type="PROSITE" id="PS51462">
    <property type="entry name" value="NUDIX"/>
    <property type="match status" value="1"/>
</dbReference>
<organism evidence="3 4">
    <name type="scientific">Gordonia polyisoprenivorans</name>
    <dbReference type="NCBI Taxonomy" id="84595"/>
    <lineage>
        <taxon>Bacteria</taxon>
        <taxon>Bacillati</taxon>
        <taxon>Actinomycetota</taxon>
        <taxon>Actinomycetes</taxon>
        <taxon>Mycobacteriales</taxon>
        <taxon>Gordoniaceae</taxon>
        <taxon>Gordonia</taxon>
    </lineage>
</organism>
<dbReference type="InterPro" id="IPR020084">
    <property type="entry name" value="NUDIX_hydrolase_CS"/>
</dbReference>
<dbReference type="SUPFAM" id="SSF53254">
    <property type="entry name" value="Phosphoglycerate mutase-like"/>
    <property type="match status" value="1"/>
</dbReference>
<dbReference type="SMART" id="SM00855">
    <property type="entry name" value="PGAM"/>
    <property type="match status" value="1"/>
</dbReference>
<dbReference type="AlphaFoldDB" id="A0A846WPU8"/>
<evidence type="ECO:0000313" key="4">
    <source>
        <dbReference type="Proteomes" id="UP000563898"/>
    </source>
</evidence>
<dbReference type="GO" id="GO:0016787">
    <property type="term" value="F:hydrolase activity"/>
    <property type="evidence" value="ECO:0007669"/>
    <property type="project" value="UniProtKB-KW"/>
</dbReference>
<dbReference type="SUPFAM" id="SSF55811">
    <property type="entry name" value="Nudix"/>
    <property type="match status" value="1"/>
</dbReference>
<dbReference type="PANTHER" id="PTHR43222:SF9">
    <property type="entry name" value="8-OXO-(D)GTP PHOSPHATASE"/>
    <property type="match status" value="1"/>
</dbReference>
<dbReference type="InterPro" id="IPR013078">
    <property type="entry name" value="His_Pase_superF_clade-1"/>
</dbReference>
<keyword evidence="1 3" id="KW-0378">Hydrolase</keyword>
<dbReference type="RefSeq" id="WP_006371036.1">
    <property type="nucleotide sequence ID" value="NZ_CP116236.1"/>
</dbReference>
<dbReference type="CDD" id="cd03673">
    <property type="entry name" value="NUDIX_Ap6A_hydrolase"/>
    <property type="match status" value="1"/>
</dbReference>
<dbReference type="Pfam" id="PF00293">
    <property type="entry name" value="NUDIX"/>
    <property type="match status" value="1"/>
</dbReference>
<dbReference type="Gene3D" id="3.90.79.10">
    <property type="entry name" value="Nucleoside Triphosphate Pyrophosphohydrolase"/>
    <property type="match status" value="1"/>
</dbReference>
<dbReference type="Proteomes" id="UP000563898">
    <property type="component" value="Unassembled WGS sequence"/>
</dbReference>
<feature type="domain" description="Nudix hydrolase" evidence="2">
    <location>
        <begin position="16"/>
        <end position="141"/>
    </location>
</feature>
<gene>
    <name evidence="3" type="ORF">HGA05_19015</name>
</gene>
<proteinExistence type="predicted"/>
<name>A0A846WPU8_9ACTN</name>
<dbReference type="PANTHER" id="PTHR43222">
    <property type="entry name" value="NUDIX HYDROLASE 23"/>
    <property type="match status" value="1"/>
</dbReference>
<protein>
    <submittedName>
        <fullName evidence="3">NUDIX hydrolase</fullName>
    </submittedName>
</protein>
<evidence type="ECO:0000313" key="3">
    <source>
        <dbReference type="EMBL" id="NKY03664.1"/>
    </source>
</evidence>
<comment type="caution">
    <text evidence="3">The sequence shown here is derived from an EMBL/GenBank/DDBJ whole genome shotgun (WGS) entry which is preliminary data.</text>
</comment>
<accession>A0A846WPU8</accession>
<dbReference type="Gene3D" id="3.40.50.1240">
    <property type="entry name" value="Phosphoglycerate mutase-like"/>
    <property type="match status" value="1"/>
</dbReference>
<dbReference type="InterPro" id="IPR015797">
    <property type="entry name" value="NUDIX_hydrolase-like_dom_sf"/>
</dbReference>
<reference evidence="3 4" key="1">
    <citation type="submission" date="2020-04" db="EMBL/GenBank/DDBJ databases">
        <title>MicrobeNet Type strains.</title>
        <authorList>
            <person name="Nicholson A.C."/>
        </authorList>
    </citation>
    <scope>NUCLEOTIDE SEQUENCE [LARGE SCALE GENOMIC DNA]</scope>
    <source>
        <strain evidence="3 4">ATCC BAA-14</strain>
    </source>
</reference>
<sequence>MSKSGKSDSQKSAPARTVWAAGGVLWRRSKGTVQIGVVHRPRYDDWTLPKGKLDAGETLIDTAVREIDEETGHVVRLGRLLTTVSYDLPHGRKHVRYWSAESVGGRFEANHEVDELDWLSTEQAADRLSYRLDRSVLEEFTRLPVELTTLLLVRHARAGSRSRYRGEDRTRPLDAVGREQARALVPLLAAFGVTELHSANPVRCVETLAPTRDRLGGTIIEEPTLSEAAYADDPAPARARIRELAEPGDGRVRAVCSQGKVIPPLMQWWAEHDGLTLPKARNRKGSVWVLSALAGTLVAADHIDSPLPRLDH</sequence>
<dbReference type="InterPro" id="IPR029033">
    <property type="entry name" value="His_PPase_superfam"/>
</dbReference>
<evidence type="ECO:0000259" key="2">
    <source>
        <dbReference type="PROSITE" id="PS51462"/>
    </source>
</evidence>
<evidence type="ECO:0000256" key="1">
    <source>
        <dbReference type="ARBA" id="ARBA00022801"/>
    </source>
</evidence>
<dbReference type="Pfam" id="PF00300">
    <property type="entry name" value="His_Phos_1"/>
    <property type="match status" value="1"/>
</dbReference>
<dbReference type="InterPro" id="IPR000086">
    <property type="entry name" value="NUDIX_hydrolase_dom"/>
</dbReference>
<dbReference type="PROSITE" id="PS00893">
    <property type="entry name" value="NUDIX_BOX"/>
    <property type="match status" value="1"/>
</dbReference>
<dbReference type="EMBL" id="JAAXPC010000011">
    <property type="protein sequence ID" value="NKY03664.1"/>
    <property type="molecule type" value="Genomic_DNA"/>
</dbReference>